<evidence type="ECO:0000313" key="7">
    <source>
        <dbReference type="EMBL" id="CAE7223562.1"/>
    </source>
</evidence>
<evidence type="ECO:0000256" key="4">
    <source>
        <dbReference type="ARBA" id="ARBA00023002"/>
    </source>
</evidence>
<dbReference type="AlphaFoldDB" id="A0A812KA95"/>
<dbReference type="InterPro" id="IPR008333">
    <property type="entry name" value="Cbr1-like_FAD-bd_dom"/>
</dbReference>
<dbReference type="SUPFAM" id="SSF63380">
    <property type="entry name" value="Riboflavin synthase domain-like"/>
    <property type="match status" value="1"/>
</dbReference>
<feature type="binding site" evidence="5">
    <location>
        <position position="232"/>
    </location>
    <ligand>
        <name>FAD</name>
        <dbReference type="ChEBI" id="CHEBI:57692"/>
    </ligand>
</feature>
<comment type="cofactor">
    <cofactor evidence="1 5">
        <name>FAD</name>
        <dbReference type="ChEBI" id="CHEBI:57692"/>
    </cofactor>
</comment>
<dbReference type="OrthoDB" id="432685at2759"/>
<evidence type="ECO:0000256" key="3">
    <source>
        <dbReference type="ARBA" id="ARBA00022827"/>
    </source>
</evidence>
<dbReference type="InterPro" id="IPR039261">
    <property type="entry name" value="FNR_nucleotide-bd"/>
</dbReference>
<keyword evidence="8" id="KW-1185">Reference proteome</keyword>
<evidence type="ECO:0000256" key="1">
    <source>
        <dbReference type="ARBA" id="ARBA00001974"/>
    </source>
</evidence>
<dbReference type="InterPro" id="IPR017938">
    <property type="entry name" value="Riboflavin_synthase-like_b-brl"/>
</dbReference>
<feature type="binding site" evidence="5">
    <location>
        <position position="230"/>
    </location>
    <ligand>
        <name>FAD</name>
        <dbReference type="ChEBI" id="CHEBI:57692"/>
    </ligand>
</feature>
<gene>
    <name evidence="7" type="ORF">SPIL2461_LOCUS3052</name>
</gene>
<evidence type="ECO:0000256" key="5">
    <source>
        <dbReference type="PIRSR" id="PIRSR601834-1"/>
    </source>
</evidence>
<evidence type="ECO:0000256" key="2">
    <source>
        <dbReference type="ARBA" id="ARBA00022630"/>
    </source>
</evidence>
<organism evidence="7 8">
    <name type="scientific">Symbiodinium pilosum</name>
    <name type="common">Dinoflagellate</name>
    <dbReference type="NCBI Taxonomy" id="2952"/>
    <lineage>
        <taxon>Eukaryota</taxon>
        <taxon>Sar</taxon>
        <taxon>Alveolata</taxon>
        <taxon>Dinophyceae</taxon>
        <taxon>Suessiales</taxon>
        <taxon>Symbiodiniaceae</taxon>
        <taxon>Symbiodinium</taxon>
    </lineage>
</organism>
<protein>
    <recommendedName>
        <fullName evidence="6">Flavoprotein pyridine nucleotide cytochrome reductase-like FAD-binding domain-containing protein</fullName>
    </recommendedName>
</protein>
<dbReference type="GO" id="GO:0016491">
    <property type="term" value="F:oxidoreductase activity"/>
    <property type="evidence" value="ECO:0007669"/>
    <property type="project" value="UniProtKB-KW"/>
</dbReference>
<dbReference type="InterPro" id="IPR001834">
    <property type="entry name" value="CBR-like"/>
</dbReference>
<dbReference type="Gene3D" id="3.40.50.80">
    <property type="entry name" value="Nucleotide-binding domain of ferredoxin-NADP reductase (FNR) module"/>
    <property type="match status" value="1"/>
</dbReference>
<feature type="binding site" evidence="5">
    <location>
        <position position="211"/>
    </location>
    <ligand>
        <name>FAD</name>
        <dbReference type="ChEBI" id="CHEBI:57692"/>
    </ligand>
</feature>
<evidence type="ECO:0000259" key="6">
    <source>
        <dbReference type="Pfam" id="PF00970"/>
    </source>
</evidence>
<dbReference type="Gene3D" id="2.40.30.10">
    <property type="entry name" value="Translation factors"/>
    <property type="match status" value="1"/>
</dbReference>
<proteinExistence type="predicted"/>
<sequence>MVQRLANARQLRIRQQAREENKWNVALSGMGEQVVKASGNQRLRLQMEHADLLYNAGFWEEALEQITAVQKAVPDNLDVILAVAKILSKVGRVEEIMGLESLVRRICCDPEDFRLECELLSRLGRYKSEADAAPPDVGTERRIENYAIWRLDSVTLVSKHSAVYHFTSKDRIRGTPNPRGRGRSIWPKTWHITLLAKVGANAEGPLGWIERDYTPISTCHEWEQGKCDILIKIYGDGQATSWLREQPLGSRIWLSQPMRTLGVPSLVPNLDETTFRPASYLLLLAGTGIVVAAQVLHHAEPGKCFGSFPVLTSPIRLVQSCRSDDVLMISELAESCTKGRLQSWALFVTEARAGMTPFPEAKETDLSSLAQCSNVTLHDSRLSRDFIGKELQMCQKPCRVVVSGPASFNAACKTMLQELACDLNAVTILSA</sequence>
<reference evidence="7" key="1">
    <citation type="submission" date="2021-02" db="EMBL/GenBank/DDBJ databases">
        <authorList>
            <person name="Dougan E. K."/>
            <person name="Rhodes N."/>
            <person name="Thang M."/>
            <person name="Chan C."/>
        </authorList>
    </citation>
    <scope>NUCLEOTIDE SEQUENCE</scope>
</reference>
<name>A0A812KA95_SYMPI</name>
<dbReference type="PANTHER" id="PTHR19370">
    <property type="entry name" value="NADH-CYTOCHROME B5 REDUCTASE"/>
    <property type="match status" value="1"/>
</dbReference>
<dbReference type="Pfam" id="PF00970">
    <property type="entry name" value="FAD_binding_6"/>
    <property type="match status" value="1"/>
</dbReference>
<dbReference type="Proteomes" id="UP000649617">
    <property type="component" value="Unassembled WGS sequence"/>
</dbReference>
<feature type="domain" description="Flavoprotein pyridine nucleotide cytochrome reductase-like FAD-binding" evidence="6">
    <location>
        <begin position="209"/>
        <end position="257"/>
    </location>
</feature>
<feature type="binding site" evidence="5">
    <location>
        <position position="213"/>
    </location>
    <ligand>
        <name>FAD</name>
        <dbReference type="ChEBI" id="CHEBI:57692"/>
    </ligand>
</feature>
<keyword evidence="2 5" id="KW-0285">Flavoprotein</keyword>
<accession>A0A812KA95</accession>
<keyword evidence="4" id="KW-0560">Oxidoreductase</keyword>
<comment type="caution">
    <text evidence="7">The sequence shown here is derived from an EMBL/GenBank/DDBJ whole genome shotgun (WGS) entry which is preliminary data.</text>
</comment>
<evidence type="ECO:0000313" key="8">
    <source>
        <dbReference type="Proteomes" id="UP000649617"/>
    </source>
</evidence>
<dbReference type="EMBL" id="CAJNIZ010003558">
    <property type="protein sequence ID" value="CAE7223562.1"/>
    <property type="molecule type" value="Genomic_DNA"/>
</dbReference>
<keyword evidence="3 5" id="KW-0274">FAD</keyword>
<dbReference type="PANTHER" id="PTHR19370:SF184">
    <property type="entry name" value="NADH-CYTOCHROME B5 REDUCTASE-LIKE"/>
    <property type="match status" value="1"/>
</dbReference>